<accession>A0A401FP88</accession>
<keyword evidence="3 6" id="KW-0812">Transmembrane</keyword>
<dbReference type="GO" id="GO:0055085">
    <property type="term" value="P:transmembrane transport"/>
    <property type="evidence" value="ECO:0007669"/>
    <property type="project" value="InterPro"/>
</dbReference>
<dbReference type="Proteomes" id="UP000286974">
    <property type="component" value="Unassembled WGS sequence"/>
</dbReference>
<dbReference type="InterPro" id="IPR001626">
    <property type="entry name" value="ABC_TroCD"/>
</dbReference>
<feature type="transmembrane region" description="Helical" evidence="7">
    <location>
        <begin position="92"/>
        <end position="115"/>
    </location>
</feature>
<evidence type="ECO:0000256" key="3">
    <source>
        <dbReference type="ARBA" id="ARBA00022692"/>
    </source>
</evidence>
<keyword evidence="9" id="KW-1185">Reference proteome</keyword>
<dbReference type="EMBL" id="BEXA01000007">
    <property type="protein sequence ID" value="GAY74205.1"/>
    <property type="molecule type" value="Genomic_DNA"/>
</dbReference>
<evidence type="ECO:0000256" key="5">
    <source>
        <dbReference type="ARBA" id="ARBA00023136"/>
    </source>
</evidence>
<evidence type="ECO:0000256" key="7">
    <source>
        <dbReference type="SAM" id="Phobius"/>
    </source>
</evidence>
<name>A0A401FP88_9LACO</name>
<evidence type="ECO:0000256" key="2">
    <source>
        <dbReference type="ARBA" id="ARBA00008034"/>
    </source>
</evidence>
<keyword evidence="6" id="KW-0813">Transport</keyword>
<dbReference type="AlphaFoldDB" id="A0A401FP88"/>
<keyword evidence="5 7" id="KW-0472">Membrane</keyword>
<comment type="subcellular location">
    <subcellularLocation>
        <location evidence="6">Cell membrane</location>
        <topology evidence="6">Multi-pass membrane protein</topology>
    </subcellularLocation>
    <subcellularLocation>
        <location evidence="1">Membrane</location>
        <topology evidence="1">Multi-pass membrane protein</topology>
    </subcellularLocation>
</comment>
<dbReference type="Gene3D" id="1.10.3470.10">
    <property type="entry name" value="ABC transporter involved in vitamin B12 uptake, BtuC"/>
    <property type="match status" value="1"/>
</dbReference>
<evidence type="ECO:0000313" key="9">
    <source>
        <dbReference type="Proteomes" id="UP000286974"/>
    </source>
</evidence>
<evidence type="ECO:0000256" key="1">
    <source>
        <dbReference type="ARBA" id="ARBA00004141"/>
    </source>
</evidence>
<sequence>MIGISAQDVQLMGILSSIVLIVVLFIYRNLKADSFDAIGAKINGVNSQAISIVFLLLLAMSVSVAAQIVGSLLIFILLTLPASSAKYFTHTVFSMIMVGIAFSLTGVWLGLYLGYVTNWPVTFFIACIEALIYGIALLYNSIQNRS</sequence>
<comment type="caution">
    <text evidence="8">The sequence shown here is derived from an EMBL/GenBank/DDBJ whole genome shotgun (WGS) entry which is preliminary data.</text>
</comment>
<feature type="transmembrane region" description="Helical" evidence="7">
    <location>
        <begin position="12"/>
        <end position="30"/>
    </location>
</feature>
<evidence type="ECO:0000256" key="6">
    <source>
        <dbReference type="RuleBase" id="RU003943"/>
    </source>
</evidence>
<dbReference type="GO" id="GO:0010043">
    <property type="term" value="P:response to zinc ion"/>
    <property type="evidence" value="ECO:0007669"/>
    <property type="project" value="TreeGrafter"/>
</dbReference>
<dbReference type="Pfam" id="PF00950">
    <property type="entry name" value="ABC-3"/>
    <property type="match status" value="1"/>
</dbReference>
<reference evidence="8 9" key="1">
    <citation type="submission" date="2017-11" db="EMBL/GenBank/DDBJ databases">
        <title>Draft Genome Sequence of Lactobacillus curieae NBRC 111893 isolated from Koso, a Japanese sugar-Vegetable Fermented Beverage.</title>
        <authorList>
            <person name="Chiou T.Y."/>
            <person name="Oshima K."/>
            <person name="Suda W."/>
            <person name="Hattori M."/>
            <person name="Takahashi T."/>
        </authorList>
    </citation>
    <scope>NUCLEOTIDE SEQUENCE [LARGE SCALE GENOMIC DNA]</scope>
    <source>
        <strain evidence="8 9">NBRC111893</strain>
    </source>
</reference>
<protein>
    <submittedName>
        <fullName evidence="8">Zinc ABC transporter, inner membrane permease protein ZnuB</fullName>
    </submittedName>
</protein>
<keyword evidence="4 7" id="KW-1133">Transmembrane helix</keyword>
<comment type="similarity">
    <text evidence="2 6">Belongs to the ABC-3 integral membrane protein family.</text>
</comment>
<feature type="transmembrane region" description="Helical" evidence="7">
    <location>
        <begin position="50"/>
        <end position="80"/>
    </location>
</feature>
<dbReference type="SUPFAM" id="SSF81345">
    <property type="entry name" value="ABC transporter involved in vitamin B12 uptake, BtuC"/>
    <property type="match status" value="1"/>
</dbReference>
<dbReference type="STRING" id="1138822.PL11_007140"/>
<feature type="transmembrane region" description="Helical" evidence="7">
    <location>
        <begin position="121"/>
        <end position="142"/>
    </location>
</feature>
<evidence type="ECO:0000313" key="8">
    <source>
        <dbReference type="EMBL" id="GAY74205.1"/>
    </source>
</evidence>
<evidence type="ECO:0000256" key="4">
    <source>
        <dbReference type="ARBA" id="ARBA00022989"/>
    </source>
</evidence>
<dbReference type="PANTHER" id="PTHR30477">
    <property type="entry name" value="ABC-TRANSPORTER METAL-BINDING PROTEIN"/>
    <property type="match status" value="1"/>
</dbReference>
<organism evidence="8 9">
    <name type="scientific">Lentilactobacillus kosonis</name>
    <dbReference type="NCBI Taxonomy" id="2810561"/>
    <lineage>
        <taxon>Bacteria</taxon>
        <taxon>Bacillati</taxon>
        <taxon>Bacillota</taxon>
        <taxon>Bacilli</taxon>
        <taxon>Lactobacillales</taxon>
        <taxon>Lactobacillaceae</taxon>
        <taxon>Lentilactobacillus</taxon>
    </lineage>
</organism>
<gene>
    <name evidence="8" type="ORF">NBRC111893_2351</name>
</gene>
<dbReference type="InterPro" id="IPR037294">
    <property type="entry name" value="ABC_BtuC-like"/>
</dbReference>
<dbReference type="GO" id="GO:0043190">
    <property type="term" value="C:ATP-binding cassette (ABC) transporter complex"/>
    <property type="evidence" value="ECO:0007669"/>
    <property type="project" value="InterPro"/>
</dbReference>
<dbReference type="PANTHER" id="PTHR30477:SF13">
    <property type="entry name" value="IRON TRANSPORT SYSTEM MEMBRANE PROTEIN HI_0360-RELATED"/>
    <property type="match status" value="1"/>
</dbReference>
<proteinExistence type="inferred from homology"/>